<evidence type="ECO:0000256" key="2">
    <source>
        <dbReference type="ARBA" id="ARBA00007375"/>
    </source>
</evidence>
<dbReference type="GO" id="GO:0016787">
    <property type="term" value="F:hydrolase activity"/>
    <property type="evidence" value="ECO:0007669"/>
    <property type="project" value="TreeGrafter"/>
</dbReference>
<evidence type="ECO:0000313" key="8">
    <source>
        <dbReference type="Proteomes" id="UP000298656"/>
    </source>
</evidence>
<feature type="transmembrane region" description="Helical" evidence="6">
    <location>
        <begin position="195"/>
        <end position="213"/>
    </location>
</feature>
<evidence type="ECO:0000256" key="1">
    <source>
        <dbReference type="ARBA" id="ARBA00004141"/>
    </source>
</evidence>
<dbReference type="PANTHER" id="PTHR31885:SF6">
    <property type="entry name" value="GH04784P"/>
    <property type="match status" value="1"/>
</dbReference>
<organism evidence="7 8">
    <name type="scientific">Trinickia violacea</name>
    <dbReference type="NCBI Taxonomy" id="2571746"/>
    <lineage>
        <taxon>Bacteria</taxon>
        <taxon>Pseudomonadati</taxon>
        <taxon>Pseudomonadota</taxon>
        <taxon>Betaproteobacteria</taxon>
        <taxon>Burkholderiales</taxon>
        <taxon>Burkholderiaceae</taxon>
        <taxon>Trinickia</taxon>
    </lineage>
</organism>
<dbReference type="AlphaFoldDB" id="A0A4P8ITL0"/>
<feature type="transmembrane region" description="Helical" evidence="6">
    <location>
        <begin position="165"/>
        <end position="183"/>
    </location>
</feature>
<comment type="similarity">
    <text evidence="2">Belongs to the TMEM86 family.</text>
</comment>
<dbReference type="KEGG" id="tvl:FAZ95_09025"/>
<dbReference type="EMBL" id="CP040077">
    <property type="protein sequence ID" value="QCP51706.1"/>
    <property type="molecule type" value="Genomic_DNA"/>
</dbReference>
<feature type="transmembrane region" description="Helical" evidence="6">
    <location>
        <begin position="84"/>
        <end position="104"/>
    </location>
</feature>
<feature type="transmembrane region" description="Helical" evidence="6">
    <location>
        <begin position="116"/>
        <end position="133"/>
    </location>
</feature>
<dbReference type="Pfam" id="PF07947">
    <property type="entry name" value="YhhN"/>
    <property type="match status" value="1"/>
</dbReference>
<name>A0A4P8ITL0_9BURK</name>
<evidence type="ECO:0000313" key="7">
    <source>
        <dbReference type="EMBL" id="QCP51706.1"/>
    </source>
</evidence>
<dbReference type="OrthoDB" id="8925650at2"/>
<reference evidence="7 8" key="1">
    <citation type="submission" date="2019-05" db="EMBL/GenBank/DDBJ databases">
        <title>Burkholderia sp. DHOD12, isolated from subtropical forest soil.</title>
        <authorList>
            <person name="Gao Z.-H."/>
            <person name="Qiu L.-H."/>
        </authorList>
    </citation>
    <scope>NUCLEOTIDE SEQUENCE [LARGE SCALE GENOMIC DNA]</scope>
    <source>
        <strain evidence="7 8">DHOD12</strain>
    </source>
</reference>
<protein>
    <submittedName>
        <fullName evidence="7">Lysoplasmalogenase</fullName>
    </submittedName>
</protein>
<accession>A0A4P8ITL0</accession>
<dbReference type="RefSeq" id="WP_137334482.1">
    <property type="nucleotide sequence ID" value="NZ_CP040077.1"/>
</dbReference>
<dbReference type="InterPro" id="IPR012506">
    <property type="entry name" value="TMEM86B-like"/>
</dbReference>
<keyword evidence="5 6" id="KW-0472">Membrane</keyword>
<evidence type="ECO:0000256" key="4">
    <source>
        <dbReference type="ARBA" id="ARBA00022989"/>
    </source>
</evidence>
<dbReference type="GO" id="GO:0016020">
    <property type="term" value="C:membrane"/>
    <property type="evidence" value="ECO:0007669"/>
    <property type="project" value="UniProtKB-SubCell"/>
</dbReference>
<evidence type="ECO:0000256" key="3">
    <source>
        <dbReference type="ARBA" id="ARBA00022692"/>
    </source>
</evidence>
<keyword evidence="3 6" id="KW-0812">Transmembrane</keyword>
<proteinExistence type="inferred from homology"/>
<dbReference type="PANTHER" id="PTHR31885">
    <property type="entry name" value="GH04784P"/>
    <property type="match status" value="1"/>
</dbReference>
<keyword evidence="8" id="KW-1185">Reference proteome</keyword>
<evidence type="ECO:0000256" key="6">
    <source>
        <dbReference type="SAM" id="Phobius"/>
    </source>
</evidence>
<sequence length="216" mass="22722">MFAGMPSEVRRLWSIAAGAALAYGISLRDAPYPDQAIAKVLMCGFLALAAVHHAERRERFWLCAALAASGVGDALLALQDLPISFVGGLGAFLVAHLAYCALLAPLRGRTAGWRRVTLPLMWAAAAAMYAAFFPQLHELAAPVGAYMLVLCLMASLALAAQLPSAATALGGLVFVASDAMIGIDRFLEPFSGSTFAIWFAYAAAQLLITAGVLSRH</sequence>
<comment type="subcellular location">
    <subcellularLocation>
        <location evidence="1">Membrane</location>
        <topology evidence="1">Multi-pass membrane protein</topology>
    </subcellularLocation>
</comment>
<feature type="transmembrane region" description="Helical" evidence="6">
    <location>
        <begin position="139"/>
        <end position="158"/>
    </location>
</feature>
<gene>
    <name evidence="7" type="ORF">FAZ95_09025</name>
</gene>
<dbReference type="Proteomes" id="UP000298656">
    <property type="component" value="Chromosome 1"/>
</dbReference>
<keyword evidence="4 6" id="KW-1133">Transmembrane helix</keyword>
<feature type="transmembrane region" description="Helical" evidence="6">
    <location>
        <begin position="60"/>
        <end position="78"/>
    </location>
</feature>
<evidence type="ECO:0000256" key="5">
    <source>
        <dbReference type="ARBA" id="ARBA00023136"/>
    </source>
</evidence>